<protein>
    <submittedName>
        <fullName evidence="10">Unspecific monooxygenase</fullName>
        <ecNumber evidence="10">1.14.14.1</ecNumber>
    </submittedName>
</protein>
<reference evidence="10 11" key="1">
    <citation type="submission" date="2020-08" db="EMBL/GenBank/DDBJ databases">
        <title>Genomic Encyclopedia of Type Strains, Phase IV (KMG-IV): sequencing the most valuable type-strain genomes for metagenomic binning, comparative biology and taxonomic classification.</title>
        <authorList>
            <person name="Goeker M."/>
        </authorList>
    </citation>
    <scope>NUCLEOTIDE SEQUENCE [LARGE SCALE GENOMIC DNA]</scope>
    <source>
        <strain evidence="10 11">DSM 102238</strain>
    </source>
</reference>
<evidence type="ECO:0000256" key="8">
    <source>
        <dbReference type="ARBA" id="ARBA00043906"/>
    </source>
</evidence>
<dbReference type="InterPro" id="IPR036396">
    <property type="entry name" value="Cyt_P450_sf"/>
</dbReference>
<dbReference type="RefSeq" id="WP_183199792.1">
    <property type="nucleotide sequence ID" value="NZ_JACIEK010000004.1"/>
</dbReference>
<dbReference type="InterPro" id="IPR002397">
    <property type="entry name" value="Cyt_P450_B"/>
</dbReference>
<keyword evidence="3 9" id="KW-0349">Heme</keyword>
<comment type="caution">
    <text evidence="10">The sequence shown here is derived from an EMBL/GenBank/DDBJ whole genome shotgun (WGS) entry which is preliminary data.</text>
</comment>
<evidence type="ECO:0000256" key="2">
    <source>
        <dbReference type="ARBA" id="ARBA00010617"/>
    </source>
</evidence>
<dbReference type="GO" id="GO:0005506">
    <property type="term" value="F:iron ion binding"/>
    <property type="evidence" value="ECO:0007669"/>
    <property type="project" value="InterPro"/>
</dbReference>
<keyword evidence="5 9" id="KW-0560">Oxidoreductase</keyword>
<dbReference type="FunFam" id="1.10.630.10:FF:000018">
    <property type="entry name" value="Cytochrome P450 monooxygenase"/>
    <property type="match status" value="1"/>
</dbReference>
<keyword evidence="6 9" id="KW-0408">Iron</keyword>
<comment type="cofactor">
    <cofactor evidence="1">
        <name>heme</name>
        <dbReference type="ChEBI" id="CHEBI:30413"/>
    </cofactor>
</comment>
<dbReference type="InterPro" id="IPR017972">
    <property type="entry name" value="Cyt_P450_CS"/>
</dbReference>
<sequence length="423" mass="46067">MTLAPASALPPSLAIAEDGLSFRLDPRDPVFFADPYPTYAALRTEAPAATWIEAGCLALSRHEDVSRILRSRTFGRVLSPDGSGRPDRGEVPAHLRNFQALEDHSLLDLEAPAHTRLRSLLTRAFVARRIEALAPRIVAVAEDLIAGFAGAGEVELVSHFAEPLPVVVIAELIGVPASDAGDLLRWSHAMVAMYQFGRDEAVEQRADAESAEFSDYLHRLVTQKRARPADDLVSALAAAETPDGRLRDDELVSLVALLLNAGHEATVHQIGNGLAAAFTAGIDLAAATSTPETADRLVEEALRFDTPLHLFRRFALTETEIAGRRLRPGDEVALLLAAANRDPAIFAAPERFDPEREARAHVAFGGGVHFCIGAPLARLELRLAFEALARLPNLRLAQPPRYGDRYHFRGVERLDLRFDPVRA</sequence>
<evidence type="ECO:0000256" key="1">
    <source>
        <dbReference type="ARBA" id="ARBA00001971"/>
    </source>
</evidence>
<dbReference type="GO" id="GO:0016712">
    <property type="term" value="F:oxidoreductase activity, acting on paired donors, with incorporation or reduction of molecular oxygen, reduced flavin or flavoprotein as one donor, and incorporation of one atom of oxygen"/>
    <property type="evidence" value="ECO:0007669"/>
    <property type="project" value="UniProtKB-EC"/>
</dbReference>
<dbReference type="SUPFAM" id="SSF48264">
    <property type="entry name" value="Cytochrome P450"/>
    <property type="match status" value="1"/>
</dbReference>
<evidence type="ECO:0000256" key="3">
    <source>
        <dbReference type="ARBA" id="ARBA00022617"/>
    </source>
</evidence>
<dbReference type="EMBL" id="JACIEK010000004">
    <property type="protein sequence ID" value="MBB3998259.1"/>
    <property type="molecule type" value="Genomic_DNA"/>
</dbReference>
<comment type="function">
    <text evidence="8">Cytochromes P450 are a group of heme-thiolate monooxygenases. They oxidize a variety of structurally unrelated compounds, including steroids, fatty acids, and xenobiotics.</text>
</comment>
<dbReference type="GO" id="GO:0020037">
    <property type="term" value="F:heme binding"/>
    <property type="evidence" value="ECO:0007669"/>
    <property type="project" value="InterPro"/>
</dbReference>
<evidence type="ECO:0000256" key="4">
    <source>
        <dbReference type="ARBA" id="ARBA00022723"/>
    </source>
</evidence>
<dbReference type="AlphaFoldDB" id="A0A7W6ECD2"/>
<dbReference type="PROSITE" id="PS00086">
    <property type="entry name" value="CYTOCHROME_P450"/>
    <property type="match status" value="1"/>
</dbReference>
<dbReference type="PRINTS" id="PR00359">
    <property type="entry name" value="BP450"/>
</dbReference>
<dbReference type="Pfam" id="PF00067">
    <property type="entry name" value="p450"/>
    <property type="match status" value="1"/>
</dbReference>
<dbReference type="CDD" id="cd20625">
    <property type="entry name" value="CYP164-like"/>
    <property type="match status" value="1"/>
</dbReference>
<keyword evidence="7 9" id="KW-0503">Monooxygenase</keyword>
<proteinExistence type="inferred from homology"/>
<evidence type="ECO:0000256" key="5">
    <source>
        <dbReference type="ARBA" id="ARBA00023002"/>
    </source>
</evidence>
<name>A0A7W6ECD2_9HYPH</name>
<dbReference type="Proteomes" id="UP000542776">
    <property type="component" value="Unassembled WGS sequence"/>
</dbReference>
<evidence type="ECO:0000256" key="9">
    <source>
        <dbReference type="RuleBase" id="RU000461"/>
    </source>
</evidence>
<dbReference type="EC" id="1.14.14.1" evidence="10"/>
<comment type="similarity">
    <text evidence="2 9">Belongs to the cytochrome P450 family.</text>
</comment>
<dbReference type="PANTHER" id="PTHR46696">
    <property type="entry name" value="P450, PUTATIVE (EUROFUNG)-RELATED"/>
    <property type="match status" value="1"/>
</dbReference>
<keyword evidence="4 9" id="KW-0479">Metal-binding</keyword>
<organism evidence="10 11">
    <name type="scientific">Aureimonas pseudogalii</name>
    <dbReference type="NCBI Taxonomy" id="1744844"/>
    <lineage>
        <taxon>Bacteria</taxon>
        <taxon>Pseudomonadati</taxon>
        <taxon>Pseudomonadota</taxon>
        <taxon>Alphaproteobacteria</taxon>
        <taxon>Hyphomicrobiales</taxon>
        <taxon>Aurantimonadaceae</taxon>
        <taxon>Aureimonas</taxon>
    </lineage>
</organism>
<dbReference type="InterPro" id="IPR001128">
    <property type="entry name" value="Cyt_P450"/>
</dbReference>
<evidence type="ECO:0000313" key="11">
    <source>
        <dbReference type="Proteomes" id="UP000542776"/>
    </source>
</evidence>
<dbReference type="Gene3D" id="1.10.630.10">
    <property type="entry name" value="Cytochrome P450"/>
    <property type="match status" value="1"/>
</dbReference>
<gene>
    <name evidence="10" type="ORF">GGR04_002098</name>
</gene>
<dbReference type="PANTHER" id="PTHR46696:SF1">
    <property type="entry name" value="CYTOCHROME P450 YJIB-RELATED"/>
    <property type="match status" value="1"/>
</dbReference>
<evidence type="ECO:0000256" key="6">
    <source>
        <dbReference type="ARBA" id="ARBA00023004"/>
    </source>
</evidence>
<evidence type="ECO:0000256" key="7">
    <source>
        <dbReference type="ARBA" id="ARBA00023033"/>
    </source>
</evidence>
<keyword evidence="11" id="KW-1185">Reference proteome</keyword>
<accession>A0A7W6ECD2</accession>
<evidence type="ECO:0000313" key="10">
    <source>
        <dbReference type="EMBL" id="MBB3998259.1"/>
    </source>
</evidence>